<reference evidence="3" key="1">
    <citation type="journal article" date="2020" name="Stud. Mycol.">
        <title>101 Dothideomycetes genomes: a test case for predicting lifestyles and emergence of pathogens.</title>
        <authorList>
            <person name="Haridas S."/>
            <person name="Albert R."/>
            <person name="Binder M."/>
            <person name="Bloem J."/>
            <person name="Labutti K."/>
            <person name="Salamov A."/>
            <person name="Andreopoulos B."/>
            <person name="Baker S."/>
            <person name="Barry K."/>
            <person name="Bills G."/>
            <person name="Bluhm B."/>
            <person name="Cannon C."/>
            <person name="Castanera R."/>
            <person name="Culley D."/>
            <person name="Daum C."/>
            <person name="Ezra D."/>
            <person name="Gonzalez J."/>
            <person name="Henrissat B."/>
            <person name="Kuo A."/>
            <person name="Liang C."/>
            <person name="Lipzen A."/>
            <person name="Lutzoni F."/>
            <person name="Magnuson J."/>
            <person name="Mondo S."/>
            <person name="Nolan M."/>
            <person name="Ohm R."/>
            <person name="Pangilinan J."/>
            <person name="Park H.-J."/>
            <person name="Ramirez L."/>
            <person name="Alfaro M."/>
            <person name="Sun H."/>
            <person name="Tritt A."/>
            <person name="Yoshinaga Y."/>
            <person name="Zwiers L.-H."/>
            <person name="Turgeon B."/>
            <person name="Goodwin S."/>
            <person name="Spatafora J."/>
            <person name="Crous P."/>
            <person name="Grigoriev I."/>
        </authorList>
    </citation>
    <scope>NUCLEOTIDE SEQUENCE</scope>
    <source>
        <strain evidence="3">CBS 116005</strain>
    </source>
</reference>
<dbReference type="EMBL" id="ML995812">
    <property type="protein sequence ID" value="KAF2773056.1"/>
    <property type="molecule type" value="Genomic_DNA"/>
</dbReference>
<evidence type="ECO:0000256" key="2">
    <source>
        <dbReference type="SAM" id="SignalP"/>
    </source>
</evidence>
<feature type="signal peptide" evidence="2">
    <location>
        <begin position="1"/>
        <end position="27"/>
    </location>
</feature>
<feature type="transmembrane region" description="Helical" evidence="1">
    <location>
        <begin position="122"/>
        <end position="143"/>
    </location>
</feature>
<protein>
    <submittedName>
        <fullName evidence="3">Uncharacterized protein</fullName>
    </submittedName>
</protein>
<name>A0A6G1LJM1_9PEZI</name>
<feature type="chain" id="PRO_5026355762" evidence="2">
    <location>
        <begin position="28"/>
        <end position="156"/>
    </location>
</feature>
<accession>A0A6G1LJM1</accession>
<gene>
    <name evidence="3" type="ORF">EJ03DRAFT_348112</name>
</gene>
<organism evidence="3 4">
    <name type="scientific">Teratosphaeria nubilosa</name>
    <dbReference type="NCBI Taxonomy" id="161662"/>
    <lineage>
        <taxon>Eukaryota</taxon>
        <taxon>Fungi</taxon>
        <taxon>Dikarya</taxon>
        <taxon>Ascomycota</taxon>
        <taxon>Pezizomycotina</taxon>
        <taxon>Dothideomycetes</taxon>
        <taxon>Dothideomycetidae</taxon>
        <taxon>Mycosphaerellales</taxon>
        <taxon>Teratosphaeriaceae</taxon>
        <taxon>Teratosphaeria</taxon>
    </lineage>
</organism>
<keyword evidence="2" id="KW-0732">Signal</keyword>
<evidence type="ECO:0000256" key="1">
    <source>
        <dbReference type="SAM" id="Phobius"/>
    </source>
</evidence>
<evidence type="ECO:0000313" key="4">
    <source>
        <dbReference type="Proteomes" id="UP000799436"/>
    </source>
</evidence>
<dbReference type="AlphaFoldDB" id="A0A6G1LJM1"/>
<keyword evidence="1" id="KW-0812">Transmembrane</keyword>
<evidence type="ECO:0000313" key="3">
    <source>
        <dbReference type="EMBL" id="KAF2773056.1"/>
    </source>
</evidence>
<proteinExistence type="predicted"/>
<dbReference type="Proteomes" id="UP000799436">
    <property type="component" value="Unassembled WGS sequence"/>
</dbReference>
<keyword evidence="1" id="KW-1133">Transmembrane helix</keyword>
<sequence>MHPYFQLQYLNALPLMILALAPTTTLAIAQDTSSDTTASFHDLDNSNLRHVCGRAAGSLYRDCYVACGVRATTSTKAHGGGAAVSVANGELSSVSSSPITTRASPSSSAAPMRNVHASANGLAIGLTIAFIMCFFVSAAAVGLHYMRSNGGLPVWN</sequence>
<keyword evidence="1" id="KW-0472">Membrane</keyword>
<keyword evidence="4" id="KW-1185">Reference proteome</keyword>